<evidence type="ECO:0000313" key="7">
    <source>
        <dbReference type="Proteomes" id="UP000295293"/>
    </source>
</evidence>
<comment type="similarity">
    <text evidence="1">Belongs to the sigma-70 factor family. ECF subfamily.</text>
</comment>
<accession>A0A4R6YLR5</accession>
<evidence type="ECO:0000313" key="6">
    <source>
        <dbReference type="EMBL" id="TDR38225.1"/>
    </source>
</evidence>
<keyword evidence="4" id="KW-0804">Transcription</keyword>
<protein>
    <submittedName>
        <fullName evidence="6">RNA polymerase ECF family sigma subunit</fullName>
    </submittedName>
</protein>
<dbReference type="InterPro" id="IPR011517">
    <property type="entry name" value="RNA_pol_sigma70_ECF-like"/>
</dbReference>
<dbReference type="InterPro" id="IPR013325">
    <property type="entry name" value="RNA_pol_sigma_r2"/>
</dbReference>
<evidence type="ECO:0000256" key="4">
    <source>
        <dbReference type="ARBA" id="ARBA00023163"/>
    </source>
</evidence>
<dbReference type="EMBL" id="SNZH01000022">
    <property type="protein sequence ID" value="TDR38225.1"/>
    <property type="molecule type" value="Genomic_DNA"/>
</dbReference>
<dbReference type="SUPFAM" id="SSF88659">
    <property type="entry name" value="Sigma3 and sigma4 domains of RNA polymerase sigma factors"/>
    <property type="match status" value="1"/>
</dbReference>
<dbReference type="InterPro" id="IPR053812">
    <property type="entry name" value="HTH_Sigma70_ECF-like"/>
</dbReference>
<dbReference type="InterPro" id="IPR036388">
    <property type="entry name" value="WH-like_DNA-bd_sf"/>
</dbReference>
<dbReference type="RefSeq" id="WP_133821568.1">
    <property type="nucleotide sequence ID" value="NZ_SNZH01000022.1"/>
</dbReference>
<dbReference type="OrthoDB" id="6023540at2"/>
<keyword evidence="7" id="KW-1185">Reference proteome</keyword>
<organism evidence="6 7">
    <name type="scientific">Tahibacter aquaticus</name>
    <dbReference type="NCBI Taxonomy" id="520092"/>
    <lineage>
        <taxon>Bacteria</taxon>
        <taxon>Pseudomonadati</taxon>
        <taxon>Pseudomonadota</taxon>
        <taxon>Gammaproteobacteria</taxon>
        <taxon>Lysobacterales</taxon>
        <taxon>Rhodanobacteraceae</taxon>
        <taxon>Tahibacter</taxon>
    </lineage>
</organism>
<keyword evidence="3" id="KW-0731">Sigma factor</keyword>
<dbReference type="AlphaFoldDB" id="A0A4R6YLR5"/>
<reference evidence="6 7" key="1">
    <citation type="submission" date="2019-03" db="EMBL/GenBank/DDBJ databases">
        <title>Genomic Encyclopedia of Type Strains, Phase IV (KMG-IV): sequencing the most valuable type-strain genomes for metagenomic binning, comparative biology and taxonomic classification.</title>
        <authorList>
            <person name="Goeker M."/>
        </authorList>
    </citation>
    <scope>NUCLEOTIDE SEQUENCE [LARGE SCALE GENOMIC DNA]</scope>
    <source>
        <strain evidence="6 7">DSM 21667</strain>
    </source>
</reference>
<dbReference type="SUPFAM" id="SSF88946">
    <property type="entry name" value="Sigma2 domain of RNA polymerase sigma factors"/>
    <property type="match status" value="1"/>
</dbReference>
<sequence>MHSVEDITQQLGAARAGDATALDALFPVVYEELKRLARAALQRERPGHTLQPTALVHEAYLRLVAQAVPDWPGRAYFFSLAASMMRRILVNHARDRAAQKRGGGLAPLTLSQAEAVAGQDIDLLALHEALEVLAGLDERQAQVVELKFFAGLEIDDIAAVLGISPATVRRDWSLARLWLGRELAA</sequence>
<evidence type="ECO:0000259" key="5">
    <source>
        <dbReference type="Pfam" id="PF07638"/>
    </source>
</evidence>
<dbReference type="InterPro" id="IPR014284">
    <property type="entry name" value="RNA_pol_sigma-70_dom"/>
</dbReference>
<dbReference type="GO" id="GO:0016987">
    <property type="term" value="F:sigma factor activity"/>
    <property type="evidence" value="ECO:0007669"/>
    <property type="project" value="UniProtKB-KW"/>
</dbReference>
<dbReference type="Pfam" id="PF07638">
    <property type="entry name" value="Sigma70_ECF"/>
    <property type="match status" value="1"/>
</dbReference>
<dbReference type="Gene3D" id="1.10.10.10">
    <property type="entry name" value="Winged helix-like DNA-binding domain superfamily/Winged helix DNA-binding domain"/>
    <property type="match status" value="1"/>
</dbReference>
<dbReference type="NCBIfam" id="TIGR02937">
    <property type="entry name" value="sigma70-ECF"/>
    <property type="match status" value="1"/>
</dbReference>
<evidence type="ECO:0000256" key="2">
    <source>
        <dbReference type="ARBA" id="ARBA00023015"/>
    </source>
</evidence>
<dbReference type="Proteomes" id="UP000295293">
    <property type="component" value="Unassembled WGS sequence"/>
</dbReference>
<dbReference type="InterPro" id="IPR013324">
    <property type="entry name" value="RNA_pol_sigma_r3/r4-like"/>
</dbReference>
<gene>
    <name evidence="6" type="ORF">DFR29_12225</name>
</gene>
<evidence type="ECO:0000256" key="3">
    <source>
        <dbReference type="ARBA" id="ARBA00023082"/>
    </source>
</evidence>
<dbReference type="PANTHER" id="PTHR43133">
    <property type="entry name" value="RNA POLYMERASE ECF-TYPE SIGMA FACTO"/>
    <property type="match status" value="1"/>
</dbReference>
<dbReference type="PANTHER" id="PTHR43133:SF39">
    <property type="entry name" value="SIMILAR TO RNA POLYMERASE SIGMA-E FACTOR"/>
    <property type="match status" value="1"/>
</dbReference>
<feature type="domain" description="RNA polymerase sigma-70 ECF-like HTH" evidence="5">
    <location>
        <begin position="5"/>
        <end position="183"/>
    </location>
</feature>
<name>A0A4R6YLR5_9GAMM</name>
<proteinExistence type="inferred from homology"/>
<dbReference type="GO" id="GO:0006352">
    <property type="term" value="P:DNA-templated transcription initiation"/>
    <property type="evidence" value="ECO:0007669"/>
    <property type="project" value="InterPro"/>
</dbReference>
<dbReference type="InterPro" id="IPR039425">
    <property type="entry name" value="RNA_pol_sigma-70-like"/>
</dbReference>
<dbReference type="NCBIfam" id="TIGR02999">
    <property type="entry name" value="Sig-70_X6"/>
    <property type="match status" value="1"/>
</dbReference>
<dbReference type="CDD" id="cd06171">
    <property type="entry name" value="Sigma70_r4"/>
    <property type="match status" value="1"/>
</dbReference>
<evidence type="ECO:0000256" key="1">
    <source>
        <dbReference type="ARBA" id="ARBA00010641"/>
    </source>
</evidence>
<keyword evidence="2" id="KW-0805">Transcription regulation</keyword>
<dbReference type="Gene3D" id="1.10.1740.10">
    <property type="match status" value="1"/>
</dbReference>
<comment type="caution">
    <text evidence="6">The sequence shown here is derived from an EMBL/GenBank/DDBJ whole genome shotgun (WGS) entry which is preliminary data.</text>
</comment>